<gene>
    <name evidence="1" type="ORF">GN157_08515</name>
</gene>
<dbReference type="Proteomes" id="UP000433945">
    <property type="component" value="Unassembled WGS sequence"/>
</dbReference>
<name>A0A6N8HCV1_9FLAO</name>
<reference evidence="1 2" key="1">
    <citation type="submission" date="2019-12" db="EMBL/GenBank/DDBJ databases">
        <authorList>
            <person name="Sun J.-Q."/>
        </authorList>
    </citation>
    <scope>NUCLEOTIDE SEQUENCE [LARGE SCALE GENOMIC DNA]</scope>
    <source>
        <strain evidence="1 2">JCM 17928</strain>
    </source>
</reference>
<protein>
    <recommendedName>
        <fullName evidence="3">HMA domain-containing protein</fullName>
    </recommendedName>
</protein>
<evidence type="ECO:0008006" key="3">
    <source>
        <dbReference type="Google" id="ProtNLM"/>
    </source>
</evidence>
<keyword evidence="2" id="KW-1185">Reference proteome</keyword>
<evidence type="ECO:0000313" key="1">
    <source>
        <dbReference type="EMBL" id="MUV03750.1"/>
    </source>
</evidence>
<dbReference type="AlphaFoldDB" id="A0A6N8HCV1"/>
<dbReference type="RefSeq" id="WP_157482921.1">
    <property type="nucleotide sequence ID" value="NZ_JAZDQD010000001.1"/>
</dbReference>
<comment type="caution">
    <text evidence="1">The sequence shown here is derived from an EMBL/GenBank/DDBJ whole genome shotgun (WGS) entry which is preliminary data.</text>
</comment>
<sequence>MKQTNPQILVFKTDITELCSNCEIAKKLNTHPLINEWSIDTEDKDNVLRIITTNIVPQQIIQLVTESGHYCSEL</sequence>
<organism evidence="1 2">
    <name type="scientific">Flavobacterium rakeshii</name>
    <dbReference type="NCBI Taxonomy" id="1038845"/>
    <lineage>
        <taxon>Bacteria</taxon>
        <taxon>Pseudomonadati</taxon>
        <taxon>Bacteroidota</taxon>
        <taxon>Flavobacteriia</taxon>
        <taxon>Flavobacteriales</taxon>
        <taxon>Flavobacteriaceae</taxon>
        <taxon>Flavobacterium</taxon>
    </lineage>
</organism>
<proteinExistence type="predicted"/>
<accession>A0A6N8HCV1</accession>
<evidence type="ECO:0000313" key="2">
    <source>
        <dbReference type="Proteomes" id="UP000433945"/>
    </source>
</evidence>
<dbReference type="EMBL" id="WOWP01000024">
    <property type="protein sequence ID" value="MUV03750.1"/>
    <property type="molecule type" value="Genomic_DNA"/>
</dbReference>
<dbReference type="OrthoDB" id="1036397at2"/>